<dbReference type="AlphaFoldDB" id="A0A4Y2NAK7"/>
<protein>
    <submittedName>
        <fullName evidence="1">Uncharacterized protein</fullName>
    </submittedName>
</protein>
<keyword evidence="2" id="KW-1185">Reference proteome</keyword>
<accession>A0A4Y2NAK7</accession>
<gene>
    <name evidence="1" type="ORF">AVEN_61951_1</name>
</gene>
<reference evidence="1 2" key="1">
    <citation type="journal article" date="2019" name="Sci. Rep.">
        <title>Orb-weaving spider Araneus ventricosus genome elucidates the spidroin gene catalogue.</title>
        <authorList>
            <person name="Kono N."/>
            <person name="Nakamura H."/>
            <person name="Ohtoshi R."/>
            <person name="Moran D.A.P."/>
            <person name="Shinohara A."/>
            <person name="Yoshida Y."/>
            <person name="Fujiwara M."/>
            <person name="Mori M."/>
            <person name="Tomita M."/>
            <person name="Arakawa K."/>
        </authorList>
    </citation>
    <scope>NUCLEOTIDE SEQUENCE [LARGE SCALE GENOMIC DNA]</scope>
</reference>
<dbReference type="EMBL" id="BGPR01208459">
    <property type="protein sequence ID" value="GBN35973.1"/>
    <property type="molecule type" value="Genomic_DNA"/>
</dbReference>
<evidence type="ECO:0000313" key="2">
    <source>
        <dbReference type="Proteomes" id="UP000499080"/>
    </source>
</evidence>
<proteinExistence type="predicted"/>
<name>A0A4Y2NAK7_ARAVE</name>
<evidence type="ECO:0000313" key="1">
    <source>
        <dbReference type="EMBL" id="GBN35973.1"/>
    </source>
</evidence>
<sequence>MNSTANVVLPTDPRICLLFPYHHATVVAQWQCVYRNCSTVAIVLHNTIPSNKTMMPPSVTPLPWMISTGFVGKGFFALYLERECFEGVPTPIKVFVHYTGGLG</sequence>
<dbReference type="Proteomes" id="UP000499080">
    <property type="component" value="Unassembled WGS sequence"/>
</dbReference>
<comment type="caution">
    <text evidence="1">The sequence shown here is derived from an EMBL/GenBank/DDBJ whole genome shotgun (WGS) entry which is preliminary data.</text>
</comment>
<organism evidence="1 2">
    <name type="scientific">Araneus ventricosus</name>
    <name type="common">Orbweaver spider</name>
    <name type="synonym">Epeira ventricosa</name>
    <dbReference type="NCBI Taxonomy" id="182803"/>
    <lineage>
        <taxon>Eukaryota</taxon>
        <taxon>Metazoa</taxon>
        <taxon>Ecdysozoa</taxon>
        <taxon>Arthropoda</taxon>
        <taxon>Chelicerata</taxon>
        <taxon>Arachnida</taxon>
        <taxon>Araneae</taxon>
        <taxon>Araneomorphae</taxon>
        <taxon>Entelegynae</taxon>
        <taxon>Araneoidea</taxon>
        <taxon>Araneidae</taxon>
        <taxon>Araneus</taxon>
    </lineage>
</organism>